<accession>A0ABV3FXY2</accession>
<dbReference type="EMBL" id="JBFAKC010000010">
    <property type="protein sequence ID" value="MEV0710276.1"/>
    <property type="molecule type" value="Genomic_DNA"/>
</dbReference>
<comment type="caution">
    <text evidence="1">The sequence shown here is derived from an EMBL/GenBank/DDBJ whole genome shotgun (WGS) entry which is preliminary data.</text>
</comment>
<organism evidence="1 2">
    <name type="scientific">Nocardia aurea</name>
    <dbReference type="NCBI Taxonomy" id="2144174"/>
    <lineage>
        <taxon>Bacteria</taxon>
        <taxon>Bacillati</taxon>
        <taxon>Actinomycetota</taxon>
        <taxon>Actinomycetes</taxon>
        <taxon>Mycobacteriales</taxon>
        <taxon>Nocardiaceae</taxon>
        <taxon>Nocardia</taxon>
    </lineage>
</organism>
<reference evidence="1 2" key="1">
    <citation type="submission" date="2024-06" db="EMBL/GenBank/DDBJ databases">
        <title>The Natural Products Discovery Center: Release of the First 8490 Sequenced Strains for Exploring Actinobacteria Biosynthetic Diversity.</title>
        <authorList>
            <person name="Kalkreuter E."/>
            <person name="Kautsar S.A."/>
            <person name="Yang D."/>
            <person name="Bader C.D."/>
            <person name="Teijaro C.N."/>
            <person name="Fluegel L."/>
            <person name="Davis C.M."/>
            <person name="Simpson J.R."/>
            <person name="Lauterbach L."/>
            <person name="Steele A.D."/>
            <person name="Gui C."/>
            <person name="Meng S."/>
            <person name="Li G."/>
            <person name="Viehrig K."/>
            <person name="Ye F."/>
            <person name="Su P."/>
            <person name="Kiefer A.F."/>
            <person name="Nichols A."/>
            <person name="Cepeda A.J."/>
            <person name="Yan W."/>
            <person name="Fan B."/>
            <person name="Jiang Y."/>
            <person name="Adhikari A."/>
            <person name="Zheng C.-J."/>
            <person name="Schuster L."/>
            <person name="Cowan T.M."/>
            <person name="Smanski M.J."/>
            <person name="Chevrette M.G."/>
            <person name="De Carvalho L.P.S."/>
            <person name="Shen B."/>
        </authorList>
    </citation>
    <scope>NUCLEOTIDE SEQUENCE [LARGE SCALE GENOMIC DNA]</scope>
    <source>
        <strain evidence="1 2">NPDC050403</strain>
    </source>
</reference>
<gene>
    <name evidence="1" type="ORF">AB0I48_22155</name>
</gene>
<proteinExistence type="predicted"/>
<dbReference type="RefSeq" id="WP_109525022.1">
    <property type="nucleotide sequence ID" value="NZ_JBFAKC010000010.1"/>
</dbReference>
<name>A0ABV3FXY2_9NOCA</name>
<dbReference type="Proteomes" id="UP001551695">
    <property type="component" value="Unassembled WGS sequence"/>
</dbReference>
<evidence type="ECO:0000313" key="1">
    <source>
        <dbReference type="EMBL" id="MEV0710276.1"/>
    </source>
</evidence>
<evidence type="ECO:0000313" key="2">
    <source>
        <dbReference type="Proteomes" id="UP001551695"/>
    </source>
</evidence>
<keyword evidence="2" id="KW-1185">Reference proteome</keyword>
<protein>
    <submittedName>
        <fullName evidence="1">Uncharacterized protein</fullName>
    </submittedName>
</protein>
<sequence length="126" mass="13349">MSDVVDVNVTLFGEGLDIDQLDGNARQLRSELLDLDVDHVTPVSGGPAPADTRGIGAELVGQLVVGVGPGLVALRQLLDTLRGWRSNQSHLAITVQIGEDRLELTDASAETEKQLVTAFIERHAGG</sequence>